<accession>A0A8S0WGK6</accession>
<dbReference type="OrthoDB" id="2952233at2759"/>
<dbReference type="AlphaFoldDB" id="A0A8S0WGK6"/>
<evidence type="ECO:0000256" key="1">
    <source>
        <dbReference type="SAM" id="MobiDB-lite"/>
    </source>
</evidence>
<keyword evidence="3" id="KW-1185">Reference proteome</keyword>
<reference evidence="2 3" key="1">
    <citation type="submission" date="2020-01" db="EMBL/GenBank/DDBJ databases">
        <authorList>
            <person name="Gupta K D."/>
        </authorList>
    </citation>
    <scope>NUCLEOTIDE SEQUENCE [LARGE SCALE GENOMIC DNA]</scope>
</reference>
<dbReference type="EMBL" id="CACVBS010000072">
    <property type="protein sequence ID" value="CAA7268940.1"/>
    <property type="molecule type" value="Genomic_DNA"/>
</dbReference>
<feature type="compositionally biased region" description="Polar residues" evidence="1">
    <location>
        <begin position="1"/>
        <end position="15"/>
    </location>
</feature>
<proteinExistence type="predicted"/>
<gene>
    <name evidence="2" type="ORF">AAE3_LOCUS11161</name>
</gene>
<organism evidence="2 3">
    <name type="scientific">Cyclocybe aegerita</name>
    <name type="common">Black poplar mushroom</name>
    <name type="synonym">Agrocybe aegerita</name>
    <dbReference type="NCBI Taxonomy" id="1973307"/>
    <lineage>
        <taxon>Eukaryota</taxon>
        <taxon>Fungi</taxon>
        <taxon>Dikarya</taxon>
        <taxon>Basidiomycota</taxon>
        <taxon>Agaricomycotina</taxon>
        <taxon>Agaricomycetes</taxon>
        <taxon>Agaricomycetidae</taxon>
        <taxon>Agaricales</taxon>
        <taxon>Agaricineae</taxon>
        <taxon>Bolbitiaceae</taxon>
        <taxon>Cyclocybe</taxon>
    </lineage>
</organism>
<evidence type="ECO:0000313" key="2">
    <source>
        <dbReference type="EMBL" id="CAA7268940.1"/>
    </source>
</evidence>
<comment type="caution">
    <text evidence="2">The sequence shown here is derived from an EMBL/GenBank/DDBJ whole genome shotgun (WGS) entry which is preliminary data.</text>
</comment>
<dbReference type="InterPro" id="IPR035992">
    <property type="entry name" value="Ricin_B-like_lectins"/>
</dbReference>
<name>A0A8S0WGK6_CYCAE</name>
<protein>
    <recommendedName>
        <fullName evidence="4">Ricin B lectin domain-containing protein</fullName>
    </recommendedName>
</protein>
<dbReference type="Proteomes" id="UP000467700">
    <property type="component" value="Unassembled WGS sequence"/>
</dbReference>
<dbReference type="Gene3D" id="2.80.10.50">
    <property type="match status" value="1"/>
</dbReference>
<evidence type="ECO:0008006" key="4">
    <source>
        <dbReference type="Google" id="ProtNLM"/>
    </source>
</evidence>
<sequence length="169" mass="18182">MTQYGDTARRQSPLQLQRPASHPFLKPSNTMSTQRFALPPGVYYIQTTEATARNVANPSGDGQQLFVATPSGGAEQQWLISGNGIIRALNVNSGRFALTNLASSAVPQAVTRATSGVEWIINVEWDQGSNTFKGPILANDSSKRRFSLNGNNIELAAASSSQEWVFVAA</sequence>
<feature type="region of interest" description="Disordered" evidence="1">
    <location>
        <begin position="1"/>
        <end position="32"/>
    </location>
</feature>
<evidence type="ECO:0000313" key="3">
    <source>
        <dbReference type="Proteomes" id="UP000467700"/>
    </source>
</evidence>
<dbReference type="SUPFAM" id="SSF50370">
    <property type="entry name" value="Ricin B-like lectins"/>
    <property type="match status" value="1"/>
</dbReference>